<comment type="caution">
    <text evidence="1">The sequence shown here is derived from an EMBL/GenBank/DDBJ whole genome shotgun (WGS) entry which is preliminary data.</text>
</comment>
<accession>A0ABM8W5G4</accession>
<dbReference type="Proteomes" id="UP000789901">
    <property type="component" value="Unassembled WGS sequence"/>
</dbReference>
<keyword evidence="2" id="KW-1185">Reference proteome</keyword>
<name>A0ABM8W5G4_GIGMA</name>
<proteinExistence type="predicted"/>
<gene>
    <name evidence="1" type="ORF">GMARGA_LOCUS3562</name>
</gene>
<organism evidence="1 2">
    <name type="scientific">Gigaspora margarita</name>
    <dbReference type="NCBI Taxonomy" id="4874"/>
    <lineage>
        <taxon>Eukaryota</taxon>
        <taxon>Fungi</taxon>
        <taxon>Fungi incertae sedis</taxon>
        <taxon>Mucoromycota</taxon>
        <taxon>Glomeromycotina</taxon>
        <taxon>Glomeromycetes</taxon>
        <taxon>Diversisporales</taxon>
        <taxon>Gigasporaceae</taxon>
        <taxon>Gigaspora</taxon>
    </lineage>
</organism>
<sequence>MKGDNLNQPNPEVSTYTDSNSQWIIPIPLSSPNSSRLMKNMIKKESNQKGIQYNDKQVNSELVTILRANIQSETQNRIEGWALKEMQEIIKKLFHAGDIDKSEQYTAKDMLDALEKKAEVGELETSDVPKLKTIENWIRRYA</sequence>
<evidence type="ECO:0000313" key="2">
    <source>
        <dbReference type="Proteomes" id="UP000789901"/>
    </source>
</evidence>
<dbReference type="EMBL" id="CAJVQB010001295">
    <property type="protein sequence ID" value="CAG8529751.1"/>
    <property type="molecule type" value="Genomic_DNA"/>
</dbReference>
<reference evidence="1 2" key="1">
    <citation type="submission" date="2021-06" db="EMBL/GenBank/DDBJ databases">
        <authorList>
            <person name="Kallberg Y."/>
            <person name="Tangrot J."/>
            <person name="Rosling A."/>
        </authorList>
    </citation>
    <scope>NUCLEOTIDE SEQUENCE [LARGE SCALE GENOMIC DNA]</scope>
    <source>
        <strain evidence="1 2">120-4 pot B 10/14</strain>
    </source>
</reference>
<protein>
    <submittedName>
        <fullName evidence="1">26141_t:CDS:1</fullName>
    </submittedName>
</protein>
<evidence type="ECO:0000313" key="1">
    <source>
        <dbReference type="EMBL" id="CAG8529751.1"/>
    </source>
</evidence>